<gene>
    <name evidence="1" type="ORF">WUBG_15139</name>
</gene>
<accession>J9DW78</accession>
<dbReference type="EMBL" id="ADBV01013115">
    <property type="protein sequence ID" value="EJW73953.1"/>
    <property type="molecule type" value="Genomic_DNA"/>
</dbReference>
<dbReference type="AlphaFoldDB" id="J9DW78"/>
<protein>
    <submittedName>
        <fullName evidence="1">Uncharacterized protein</fullName>
    </submittedName>
</protein>
<proteinExistence type="predicted"/>
<feature type="non-terminal residue" evidence="1">
    <location>
        <position position="1"/>
    </location>
</feature>
<sequence length="57" mass="6943">TLSRLTVWLKHDPQWFSKFVKKGDLFKQLERLLMDDRWEVQHQCIKFLHDALPTFGD</sequence>
<reference evidence="2" key="1">
    <citation type="submission" date="2012-08" db="EMBL/GenBank/DDBJ databases">
        <title>The Genome Sequence of Wuchereria bancrofti.</title>
        <authorList>
            <person name="Nutman T.B."/>
            <person name="Fink D.L."/>
            <person name="Russ C."/>
            <person name="Young S."/>
            <person name="Zeng Q."/>
            <person name="Koehrsen M."/>
            <person name="Alvarado L."/>
            <person name="Berlin A."/>
            <person name="Chapman S.B."/>
            <person name="Chen Z."/>
            <person name="Freedman E."/>
            <person name="Gellesch M."/>
            <person name="Goldberg J."/>
            <person name="Griggs A."/>
            <person name="Gujja S."/>
            <person name="Heilman E.R."/>
            <person name="Heiman D."/>
            <person name="Hepburn T."/>
            <person name="Howarth C."/>
            <person name="Jen D."/>
            <person name="Larson L."/>
            <person name="Lewis B."/>
            <person name="Mehta T."/>
            <person name="Park D."/>
            <person name="Pearson M."/>
            <person name="Roberts A."/>
            <person name="Saif S."/>
            <person name="Shea T."/>
            <person name="Shenoy N."/>
            <person name="Sisk P."/>
            <person name="Stolte C."/>
            <person name="Sykes S."/>
            <person name="Walk T."/>
            <person name="White J."/>
            <person name="Yandava C."/>
            <person name="Haas B."/>
            <person name="Henn M.R."/>
            <person name="Nusbaum C."/>
            <person name="Birren B."/>
        </authorList>
    </citation>
    <scope>NUCLEOTIDE SEQUENCE [LARGE SCALE GENOMIC DNA]</scope>
    <source>
        <strain evidence="2">NA</strain>
    </source>
</reference>
<evidence type="ECO:0000313" key="2">
    <source>
        <dbReference type="Proteomes" id="UP000004810"/>
    </source>
</evidence>
<comment type="caution">
    <text evidence="1">The sequence shown here is derived from an EMBL/GenBank/DDBJ whole genome shotgun (WGS) entry which is preliminary data.</text>
</comment>
<organism evidence="1 2">
    <name type="scientific">Wuchereria bancrofti</name>
    <dbReference type="NCBI Taxonomy" id="6293"/>
    <lineage>
        <taxon>Eukaryota</taxon>
        <taxon>Metazoa</taxon>
        <taxon>Ecdysozoa</taxon>
        <taxon>Nematoda</taxon>
        <taxon>Chromadorea</taxon>
        <taxon>Rhabditida</taxon>
        <taxon>Spirurina</taxon>
        <taxon>Spiruromorpha</taxon>
        <taxon>Filarioidea</taxon>
        <taxon>Onchocercidae</taxon>
        <taxon>Wuchereria</taxon>
    </lineage>
</organism>
<dbReference type="Proteomes" id="UP000004810">
    <property type="component" value="Unassembled WGS sequence"/>
</dbReference>
<feature type="non-terminal residue" evidence="1">
    <location>
        <position position="57"/>
    </location>
</feature>
<evidence type="ECO:0000313" key="1">
    <source>
        <dbReference type="EMBL" id="EJW73953.1"/>
    </source>
</evidence>
<name>J9DW78_WUCBA</name>